<proteinExistence type="predicted"/>
<dbReference type="GO" id="GO:0003677">
    <property type="term" value="F:DNA binding"/>
    <property type="evidence" value="ECO:0007669"/>
    <property type="project" value="UniProtKB-KW"/>
</dbReference>
<organism evidence="4 5">
    <name type="scientific">Sphingomonas yabuuchiae</name>
    <dbReference type="NCBI Taxonomy" id="172044"/>
    <lineage>
        <taxon>Bacteria</taxon>
        <taxon>Pseudomonadati</taxon>
        <taxon>Pseudomonadota</taxon>
        <taxon>Alphaproteobacteria</taxon>
        <taxon>Sphingomonadales</taxon>
        <taxon>Sphingomonadaceae</taxon>
        <taxon>Sphingomonas</taxon>
    </lineage>
</organism>
<protein>
    <recommendedName>
        <fullName evidence="3">Tyr recombinase domain-containing protein</fullName>
    </recommendedName>
</protein>
<keyword evidence="1" id="KW-0238">DNA-binding</keyword>
<feature type="domain" description="Tyr recombinase" evidence="3">
    <location>
        <begin position="177"/>
        <end position="346"/>
    </location>
</feature>
<dbReference type="Pfam" id="PF00589">
    <property type="entry name" value="Phage_integrase"/>
    <property type="match status" value="1"/>
</dbReference>
<dbReference type="InterPro" id="IPR002104">
    <property type="entry name" value="Integrase_catalytic"/>
</dbReference>
<dbReference type="Gene3D" id="1.10.150.130">
    <property type="match status" value="1"/>
</dbReference>
<accession>A0A147IZ88</accession>
<dbReference type="EMBL" id="LDTF01000007">
    <property type="protein sequence ID" value="KTW01072.1"/>
    <property type="molecule type" value="Genomic_DNA"/>
</dbReference>
<keyword evidence="2" id="KW-0233">DNA recombination</keyword>
<dbReference type="GO" id="GO:0015074">
    <property type="term" value="P:DNA integration"/>
    <property type="evidence" value="ECO:0007669"/>
    <property type="project" value="InterPro"/>
</dbReference>
<dbReference type="OrthoDB" id="7510934at2"/>
<evidence type="ECO:0000256" key="2">
    <source>
        <dbReference type="ARBA" id="ARBA00023172"/>
    </source>
</evidence>
<dbReference type="RefSeq" id="WP_058744211.1">
    <property type="nucleotide sequence ID" value="NZ_LDTF01000007.1"/>
</dbReference>
<evidence type="ECO:0000256" key="1">
    <source>
        <dbReference type="ARBA" id="ARBA00023125"/>
    </source>
</evidence>
<dbReference type="PROSITE" id="PS51898">
    <property type="entry name" value="TYR_RECOMBINASE"/>
    <property type="match status" value="1"/>
</dbReference>
<reference evidence="4 5" key="1">
    <citation type="journal article" date="2016" name="Front. Microbiol.">
        <title>Genomic Resource of Rice Seed Associated Bacteria.</title>
        <authorList>
            <person name="Midha S."/>
            <person name="Bansal K."/>
            <person name="Sharma S."/>
            <person name="Kumar N."/>
            <person name="Patil P.P."/>
            <person name="Chaudhry V."/>
            <person name="Patil P.B."/>
        </authorList>
    </citation>
    <scope>NUCLEOTIDE SEQUENCE [LARGE SCALE GENOMIC DNA]</scope>
    <source>
        <strain evidence="4 5">NS355</strain>
    </source>
</reference>
<dbReference type="SUPFAM" id="SSF56349">
    <property type="entry name" value="DNA breaking-rejoining enzymes"/>
    <property type="match status" value="1"/>
</dbReference>
<evidence type="ECO:0000313" key="5">
    <source>
        <dbReference type="Proteomes" id="UP000073923"/>
    </source>
</evidence>
<dbReference type="InterPro" id="IPR013762">
    <property type="entry name" value="Integrase-like_cat_sf"/>
</dbReference>
<dbReference type="InterPro" id="IPR010998">
    <property type="entry name" value="Integrase_recombinase_N"/>
</dbReference>
<gene>
    <name evidence="4" type="ORF">NS355_02495</name>
</gene>
<dbReference type="AlphaFoldDB" id="A0A147IZ88"/>
<dbReference type="Gene3D" id="1.10.443.10">
    <property type="entry name" value="Intergrase catalytic core"/>
    <property type="match status" value="1"/>
</dbReference>
<name>A0A147IZ88_9SPHN</name>
<evidence type="ECO:0000259" key="3">
    <source>
        <dbReference type="PROSITE" id="PS51898"/>
    </source>
</evidence>
<sequence>MKTRYKNVTVDPDRHGKLRARFRKAGRKPVYMKHLPDEKGFKAEYEALLADRPMIVVRPAVPGSVGDLVSRYYAAGDFKGRGTAETQARRKYLIDSFREDFADDLISDFGFEHIEAILLARTEKRWDDTRKRTMGGQVAAVKLRKELRRLFAYAKKLKWIEHNPVEDAATIGKTKLTGFHTWTEQEIAQYKARHPLGTRARLALEIMLWTGQRRGDARLFGPAHVVRGKINFTAAKNQADLWLPIAPDLRRAIDAMDSVGLRSFLVTTAGKTFTKDGFGNKMREWCNEAGLPHCTAHGLRKAIARRMAQSQATQLEIKAVGGWKGDSEVAIYTAAADQEGLADGAISRTINRFSDQK</sequence>
<dbReference type="GO" id="GO:0006310">
    <property type="term" value="P:DNA recombination"/>
    <property type="evidence" value="ECO:0007669"/>
    <property type="project" value="UniProtKB-KW"/>
</dbReference>
<dbReference type="PATRIC" id="fig|172044.3.peg.2767"/>
<dbReference type="InterPro" id="IPR011010">
    <property type="entry name" value="DNA_brk_join_enz"/>
</dbReference>
<comment type="caution">
    <text evidence="4">The sequence shown here is derived from an EMBL/GenBank/DDBJ whole genome shotgun (WGS) entry which is preliminary data.</text>
</comment>
<dbReference type="Proteomes" id="UP000073923">
    <property type="component" value="Unassembled WGS sequence"/>
</dbReference>
<evidence type="ECO:0000313" key="4">
    <source>
        <dbReference type="EMBL" id="KTW01072.1"/>
    </source>
</evidence>